<dbReference type="GO" id="GO:0032259">
    <property type="term" value="P:methylation"/>
    <property type="evidence" value="ECO:0007669"/>
    <property type="project" value="UniProtKB-KW"/>
</dbReference>
<proteinExistence type="predicted"/>
<dbReference type="SUPFAM" id="SSF159894">
    <property type="entry name" value="YgaC/TfoX-N like"/>
    <property type="match status" value="1"/>
</dbReference>
<dbReference type="GO" id="GO:0008168">
    <property type="term" value="F:methyltransferase activity"/>
    <property type="evidence" value="ECO:0007669"/>
    <property type="project" value="UniProtKB-KW"/>
</dbReference>
<keyword evidence="2" id="KW-0808">Transferase</keyword>
<reference evidence="2 3" key="1">
    <citation type="submission" date="2019-12" db="EMBL/GenBank/DDBJ databases">
        <title>The genome of Stappia indica PHM037.</title>
        <authorList>
            <person name="Kacar D."/>
            <person name="Galan B."/>
            <person name="Canedo L."/>
            <person name="Rodriguez P."/>
            <person name="de la Calle F."/>
            <person name="Garcia J.L."/>
        </authorList>
    </citation>
    <scope>NUCLEOTIDE SEQUENCE [LARGE SCALE GENOMIC DNA]</scope>
    <source>
        <strain evidence="2 3">PHM037</strain>
    </source>
</reference>
<dbReference type="Gene3D" id="3.30.1460.30">
    <property type="entry name" value="YgaC/TfoX-N like chaperone"/>
    <property type="match status" value="1"/>
</dbReference>
<dbReference type="InterPro" id="IPR007076">
    <property type="entry name" value="TfoX_N"/>
</dbReference>
<organism evidence="2 3">
    <name type="scientific">Stappia indica</name>
    <dbReference type="NCBI Taxonomy" id="538381"/>
    <lineage>
        <taxon>Bacteria</taxon>
        <taxon>Pseudomonadati</taxon>
        <taxon>Pseudomonadota</taxon>
        <taxon>Alphaproteobacteria</taxon>
        <taxon>Hyphomicrobiales</taxon>
        <taxon>Stappiaceae</taxon>
        <taxon>Stappia</taxon>
    </lineage>
</organism>
<sequence length="109" mass="11843">MAYDESLAARVRLILAEHANVIERKMMGALCFMIRGHMSCGVSGASLMVRVGREAQDEVLAMPHVRLMQIGGQPVAGFILVDMPGMPSDEAFAGWVQRGIDFVSTLPPK</sequence>
<accession>A0A857C8R5</accession>
<dbReference type="Pfam" id="PF04993">
    <property type="entry name" value="TfoX_N"/>
    <property type="match status" value="1"/>
</dbReference>
<evidence type="ECO:0000259" key="1">
    <source>
        <dbReference type="Pfam" id="PF04993"/>
    </source>
</evidence>
<dbReference type="RefSeq" id="WP_158194174.1">
    <property type="nucleotide sequence ID" value="NZ_CP046908.1"/>
</dbReference>
<dbReference type="EMBL" id="CP046908">
    <property type="protein sequence ID" value="QGZ35297.1"/>
    <property type="molecule type" value="Genomic_DNA"/>
</dbReference>
<keyword evidence="2" id="KW-0489">Methyltransferase</keyword>
<name>A0A857C8R5_9HYPH</name>
<dbReference type="AlphaFoldDB" id="A0A857C8R5"/>
<dbReference type="OrthoDB" id="214902at2"/>
<feature type="domain" description="TfoX N-terminal" evidence="1">
    <location>
        <begin position="15"/>
        <end position="102"/>
    </location>
</feature>
<protein>
    <submittedName>
        <fullName evidence="2">RNA methyltransferase</fullName>
    </submittedName>
</protein>
<dbReference type="Proteomes" id="UP000435648">
    <property type="component" value="Chromosome"/>
</dbReference>
<dbReference type="KEGG" id="siw:GH266_12805"/>
<evidence type="ECO:0000313" key="2">
    <source>
        <dbReference type="EMBL" id="QGZ35297.1"/>
    </source>
</evidence>
<evidence type="ECO:0000313" key="3">
    <source>
        <dbReference type="Proteomes" id="UP000435648"/>
    </source>
</evidence>
<gene>
    <name evidence="2" type="ORF">GH266_12805</name>
</gene>